<reference evidence="2 3" key="1">
    <citation type="submission" date="2019-07" db="EMBL/GenBank/DDBJ databases">
        <title>Whole genome shotgun sequence of Cellulomonas terrae NBRC 100819.</title>
        <authorList>
            <person name="Hosoyama A."/>
            <person name="Uohara A."/>
            <person name="Ohji S."/>
            <person name="Ichikawa N."/>
        </authorList>
    </citation>
    <scope>NUCLEOTIDE SEQUENCE [LARGE SCALE GENOMIC DNA]</scope>
    <source>
        <strain evidence="2 3">NBRC 100819</strain>
    </source>
</reference>
<name>A0A511JPN6_9CELL</name>
<keyword evidence="3" id="KW-1185">Reference proteome</keyword>
<gene>
    <name evidence="2" type="ORF">CTE05_34310</name>
</gene>
<dbReference type="Proteomes" id="UP000321049">
    <property type="component" value="Unassembled WGS sequence"/>
</dbReference>
<evidence type="ECO:0008006" key="4">
    <source>
        <dbReference type="Google" id="ProtNLM"/>
    </source>
</evidence>
<evidence type="ECO:0000313" key="3">
    <source>
        <dbReference type="Proteomes" id="UP000321049"/>
    </source>
</evidence>
<evidence type="ECO:0000256" key="1">
    <source>
        <dbReference type="SAM" id="MobiDB-lite"/>
    </source>
</evidence>
<sequence length="78" mass="8241">MPEATPAPVHVAPARAGRPPSGTRVYRPEELVRVEIRIPAHLARQLFERANATGRAVSATATALLSDALSDSSAGRMP</sequence>
<accession>A0A511JPN6</accession>
<organism evidence="2 3">
    <name type="scientific">Cellulomonas terrae</name>
    <dbReference type="NCBI Taxonomy" id="311234"/>
    <lineage>
        <taxon>Bacteria</taxon>
        <taxon>Bacillati</taxon>
        <taxon>Actinomycetota</taxon>
        <taxon>Actinomycetes</taxon>
        <taxon>Micrococcales</taxon>
        <taxon>Cellulomonadaceae</taxon>
        <taxon>Cellulomonas</taxon>
    </lineage>
</organism>
<comment type="caution">
    <text evidence="2">The sequence shown here is derived from an EMBL/GenBank/DDBJ whole genome shotgun (WGS) entry which is preliminary data.</text>
</comment>
<dbReference type="EMBL" id="BJWH01000023">
    <property type="protein sequence ID" value="GEL99884.1"/>
    <property type="molecule type" value="Genomic_DNA"/>
</dbReference>
<protein>
    <recommendedName>
        <fullName evidence="4">Arc-like DNA binding domain-containing protein</fullName>
    </recommendedName>
</protein>
<feature type="region of interest" description="Disordered" evidence="1">
    <location>
        <begin position="1"/>
        <end position="24"/>
    </location>
</feature>
<proteinExistence type="predicted"/>
<dbReference type="OrthoDB" id="5147520at2"/>
<dbReference type="AlphaFoldDB" id="A0A511JPN6"/>
<evidence type="ECO:0000313" key="2">
    <source>
        <dbReference type="EMBL" id="GEL99884.1"/>
    </source>
</evidence>